<gene>
    <name evidence="3" type="ORF">CCR75_001105</name>
</gene>
<sequence length="440" mass="47486">MPYLELLLLVLATTVQAETLCSLPPVVYTTAKVAYPAAAFAIEALEQNNIATWYSDQLKSGDYAQLATDLVSLCPEDSRLSVVVYGLPEKDCNLKTPTDRTVHTAADYVAFLTKLTTTIGKRKVLYILEPDAIGLLTDASSCGHKAGYLANLQTAVGLLSQNDNAMIYLEVGYWTLESPATATNVATLVKQLTTPGSRVKGITLNTLNYQSINTLSTLCTTFQNAMGSTDLHCVIDTSRNRNDKPPNHEWCNVQTTGIGALPTDQTGYANVDYFVWATPPGTSDGTCRHRRSNSMAGPPPGEFFPAFFQSLWNQSLLVAEKKYPPISGTLIESDETLADENDATDTRPRLHAANDAYIDDDTLHSATALQVSGENSSKNTRGTGVVAIVALVGVAVVAVGAVVNWRRKEGKLKVARETALSALAPLPNFPPRERDSLSIL</sequence>
<dbReference type="PRINTS" id="PR00733">
    <property type="entry name" value="GLHYDRLASE6"/>
</dbReference>
<organism evidence="3 4">
    <name type="scientific">Bremia lactucae</name>
    <name type="common">Lettuce downy mildew</name>
    <dbReference type="NCBI Taxonomy" id="4779"/>
    <lineage>
        <taxon>Eukaryota</taxon>
        <taxon>Sar</taxon>
        <taxon>Stramenopiles</taxon>
        <taxon>Oomycota</taxon>
        <taxon>Peronosporomycetes</taxon>
        <taxon>Peronosporales</taxon>
        <taxon>Peronosporaceae</taxon>
        <taxon>Bremia</taxon>
    </lineage>
</organism>
<dbReference type="Proteomes" id="UP000294530">
    <property type="component" value="Unassembled WGS sequence"/>
</dbReference>
<keyword evidence="2" id="KW-0732">Signal</keyword>
<accession>A0A976FRK5</accession>
<dbReference type="OrthoDB" id="64893at2759"/>
<feature type="chain" id="PRO_5037409718" description="Glycoside hydrolase" evidence="2">
    <location>
        <begin position="18"/>
        <end position="440"/>
    </location>
</feature>
<dbReference type="GO" id="GO:0004553">
    <property type="term" value="F:hydrolase activity, hydrolyzing O-glycosyl compounds"/>
    <property type="evidence" value="ECO:0007669"/>
    <property type="project" value="InterPro"/>
</dbReference>
<evidence type="ECO:0008006" key="5">
    <source>
        <dbReference type="Google" id="ProtNLM"/>
    </source>
</evidence>
<feature type="signal peptide" evidence="2">
    <location>
        <begin position="1"/>
        <end position="17"/>
    </location>
</feature>
<proteinExistence type="predicted"/>
<dbReference type="GeneID" id="94344881"/>
<dbReference type="PANTHER" id="PTHR34876:SF4">
    <property type="entry name" value="1,4-BETA-D-GLUCAN CELLOBIOHYDROLASE C-RELATED"/>
    <property type="match status" value="1"/>
</dbReference>
<evidence type="ECO:0000256" key="1">
    <source>
        <dbReference type="SAM" id="Phobius"/>
    </source>
</evidence>
<dbReference type="AlphaFoldDB" id="A0A976FRK5"/>
<dbReference type="RefSeq" id="XP_067821196.1">
    <property type="nucleotide sequence ID" value="XM_067959210.1"/>
</dbReference>
<comment type="caution">
    <text evidence="3">The sequence shown here is derived from an EMBL/GenBank/DDBJ whole genome shotgun (WGS) entry which is preliminary data.</text>
</comment>
<dbReference type="KEGG" id="blac:94344881"/>
<evidence type="ECO:0000256" key="2">
    <source>
        <dbReference type="SAM" id="SignalP"/>
    </source>
</evidence>
<dbReference type="SUPFAM" id="SSF51989">
    <property type="entry name" value="Glycosyl hydrolases family 6, cellulases"/>
    <property type="match status" value="1"/>
</dbReference>
<keyword evidence="1" id="KW-0812">Transmembrane</keyword>
<name>A0A976FRK5_BRELC</name>
<keyword evidence="4" id="KW-1185">Reference proteome</keyword>
<keyword evidence="1" id="KW-0472">Membrane</keyword>
<keyword evidence="1" id="KW-1133">Transmembrane helix</keyword>
<dbReference type="EMBL" id="SHOA02000015">
    <property type="protein sequence ID" value="TDH71697.1"/>
    <property type="molecule type" value="Genomic_DNA"/>
</dbReference>
<reference evidence="3 4" key="1">
    <citation type="journal article" date="2021" name="Genome Biol.">
        <title>AFLAP: assembly-free linkage analysis pipeline using k-mers from genome sequencing data.</title>
        <authorList>
            <person name="Fletcher K."/>
            <person name="Zhang L."/>
            <person name="Gil J."/>
            <person name="Han R."/>
            <person name="Cavanaugh K."/>
            <person name="Michelmore R."/>
        </authorList>
    </citation>
    <scope>NUCLEOTIDE SEQUENCE [LARGE SCALE GENOMIC DNA]</scope>
    <source>
        <strain evidence="3 4">SF5</strain>
    </source>
</reference>
<protein>
    <recommendedName>
        <fullName evidence="5">Glycoside hydrolase</fullName>
    </recommendedName>
</protein>
<dbReference type="InterPro" id="IPR036434">
    <property type="entry name" value="Beta_cellobiohydrolase_sf"/>
</dbReference>
<dbReference type="PANTHER" id="PTHR34876">
    <property type="match status" value="1"/>
</dbReference>
<dbReference type="Pfam" id="PF01341">
    <property type="entry name" value="Glyco_hydro_6"/>
    <property type="match status" value="1"/>
</dbReference>
<evidence type="ECO:0000313" key="4">
    <source>
        <dbReference type="Proteomes" id="UP000294530"/>
    </source>
</evidence>
<dbReference type="GO" id="GO:0030245">
    <property type="term" value="P:cellulose catabolic process"/>
    <property type="evidence" value="ECO:0007669"/>
    <property type="project" value="InterPro"/>
</dbReference>
<feature type="transmembrane region" description="Helical" evidence="1">
    <location>
        <begin position="384"/>
        <end position="403"/>
    </location>
</feature>
<dbReference type="InterPro" id="IPR016288">
    <property type="entry name" value="Beta_cellobiohydrolase"/>
</dbReference>
<dbReference type="Gene3D" id="3.20.20.40">
    <property type="entry name" value="1, 4-beta cellobiohydrolase"/>
    <property type="match status" value="1"/>
</dbReference>
<evidence type="ECO:0000313" key="3">
    <source>
        <dbReference type="EMBL" id="TDH71697.1"/>
    </source>
</evidence>